<comment type="caution">
    <text evidence="1">The sequence shown here is derived from an EMBL/GenBank/DDBJ whole genome shotgun (WGS) entry which is preliminary data.</text>
</comment>
<dbReference type="AlphaFoldDB" id="A0A432L9I7"/>
<keyword evidence="2" id="KW-1185">Reference proteome</keyword>
<sequence>MSAEQRLSQVLTKKLGYYVPISEIGFESLSFYKDEIDETLVPLHIIDHLVELIVANSASYTDVAGNYYLVIIVETGLSEPYEVWLVND</sequence>
<evidence type="ECO:0000313" key="2">
    <source>
        <dbReference type="Proteomes" id="UP000287910"/>
    </source>
</evidence>
<organism evidence="1 2">
    <name type="scientific">Lysinibacillus antri</name>
    <dbReference type="NCBI Taxonomy" id="2498145"/>
    <lineage>
        <taxon>Bacteria</taxon>
        <taxon>Bacillati</taxon>
        <taxon>Bacillota</taxon>
        <taxon>Bacilli</taxon>
        <taxon>Bacillales</taxon>
        <taxon>Bacillaceae</taxon>
        <taxon>Lysinibacillus</taxon>
    </lineage>
</organism>
<protein>
    <submittedName>
        <fullName evidence="1">Uncharacterized protein</fullName>
    </submittedName>
</protein>
<reference evidence="1 2" key="1">
    <citation type="submission" date="2018-12" db="EMBL/GenBank/DDBJ databases">
        <title>Lysinibacillus antri sp. nov., isolated from a cave soil.</title>
        <authorList>
            <person name="Narsing Rao M.P."/>
            <person name="Zhang H."/>
            <person name="Dong Z.-Y."/>
            <person name="Niu X.-K."/>
            <person name="Zhang K."/>
            <person name="Fang B.-Z."/>
            <person name="Kang Y.-Q."/>
            <person name="Xiao M."/>
            <person name="Li W.-J."/>
        </authorList>
    </citation>
    <scope>NUCLEOTIDE SEQUENCE [LARGE SCALE GENOMIC DNA]</scope>
    <source>
        <strain evidence="1 2">SYSU K30002</strain>
    </source>
</reference>
<dbReference type="Proteomes" id="UP000287910">
    <property type="component" value="Unassembled WGS sequence"/>
</dbReference>
<gene>
    <name evidence="1" type="ORF">EK386_14680</name>
</gene>
<evidence type="ECO:0000313" key="1">
    <source>
        <dbReference type="EMBL" id="RUL49800.1"/>
    </source>
</evidence>
<name>A0A432L9I7_9BACI</name>
<dbReference type="RefSeq" id="WP_126659936.1">
    <property type="nucleotide sequence ID" value="NZ_RYYR01000023.1"/>
</dbReference>
<proteinExistence type="predicted"/>
<accession>A0A432L9I7</accession>
<dbReference type="EMBL" id="RYYR01000023">
    <property type="protein sequence ID" value="RUL49800.1"/>
    <property type="molecule type" value="Genomic_DNA"/>
</dbReference>